<feature type="transmembrane region" description="Helical" evidence="1">
    <location>
        <begin position="88"/>
        <end position="109"/>
    </location>
</feature>
<dbReference type="AlphaFoldDB" id="A0A8J2PY64"/>
<organism evidence="2 3">
    <name type="scientific">Allacma fusca</name>
    <dbReference type="NCBI Taxonomy" id="39272"/>
    <lineage>
        <taxon>Eukaryota</taxon>
        <taxon>Metazoa</taxon>
        <taxon>Ecdysozoa</taxon>
        <taxon>Arthropoda</taxon>
        <taxon>Hexapoda</taxon>
        <taxon>Collembola</taxon>
        <taxon>Symphypleona</taxon>
        <taxon>Sminthuridae</taxon>
        <taxon>Allacma</taxon>
    </lineage>
</organism>
<dbReference type="Proteomes" id="UP000708208">
    <property type="component" value="Unassembled WGS sequence"/>
</dbReference>
<keyword evidence="3" id="KW-1185">Reference proteome</keyword>
<keyword evidence="1" id="KW-1133">Transmembrane helix</keyword>
<dbReference type="EMBL" id="CAJVCH010566397">
    <property type="protein sequence ID" value="CAG7832677.1"/>
    <property type="molecule type" value="Genomic_DNA"/>
</dbReference>
<proteinExistence type="predicted"/>
<feature type="transmembrane region" description="Helical" evidence="1">
    <location>
        <begin position="170"/>
        <end position="190"/>
    </location>
</feature>
<sequence>MSSSAFVNALLTNALMGGLLWGVNIFAEVTKDEQAKITGVVILGAITTATLFAFVRKWNTVRTWTVLRIPRNYALSSKKSLGNDTQPISWGTSVLLVAGSVVVVAKALVLAGVRNGLLDIIRLNDPLIFLDDVEKTTPFIQVVIWQHVLVSLPLFAISIFYHFKTTKPAFLWEVAVANFAFLLTGQFIFIVGAFNWKTPEDLRVDPTNGVFWIINLIPLIASLAQIESLSLYKSSFISQNPKVKKRS</sequence>
<keyword evidence="1" id="KW-0472">Membrane</keyword>
<evidence type="ECO:0000313" key="3">
    <source>
        <dbReference type="Proteomes" id="UP000708208"/>
    </source>
</evidence>
<feature type="transmembrane region" description="Helical" evidence="1">
    <location>
        <begin position="210"/>
        <end position="232"/>
    </location>
</feature>
<evidence type="ECO:0000313" key="2">
    <source>
        <dbReference type="EMBL" id="CAG7832677.1"/>
    </source>
</evidence>
<comment type="caution">
    <text evidence="2">The sequence shown here is derived from an EMBL/GenBank/DDBJ whole genome shotgun (WGS) entry which is preliminary data.</text>
</comment>
<reference evidence="2" key="1">
    <citation type="submission" date="2021-06" db="EMBL/GenBank/DDBJ databases">
        <authorList>
            <person name="Hodson N. C."/>
            <person name="Mongue J. A."/>
            <person name="Jaron S. K."/>
        </authorList>
    </citation>
    <scope>NUCLEOTIDE SEQUENCE</scope>
</reference>
<evidence type="ECO:0000256" key="1">
    <source>
        <dbReference type="SAM" id="Phobius"/>
    </source>
</evidence>
<protein>
    <submittedName>
        <fullName evidence="2">Uncharacterized protein</fullName>
    </submittedName>
</protein>
<keyword evidence="1" id="KW-0812">Transmembrane</keyword>
<name>A0A8J2PY64_9HEXA</name>
<feature type="transmembrane region" description="Helical" evidence="1">
    <location>
        <begin position="37"/>
        <end position="55"/>
    </location>
</feature>
<feature type="transmembrane region" description="Helical" evidence="1">
    <location>
        <begin position="144"/>
        <end position="163"/>
    </location>
</feature>
<gene>
    <name evidence="2" type="ORF">AFUS01_LOCUS42355</name>
</gene>
<accession>A0A8J2PY64</accession>